<feature type="domain" description="Cadherin" evidence="6">
    <location>
        <begin position="1121"/>
        <end position="1221"/>
    </location>
</feature>
<keyword evidence="4" id="KW-0472">Membrane</keyword>
<evidence type="ECO:0000256" key="5">
    <source>
        <dbReference type="ARBA" id="ARBA00023180"/>
    </source>
</evidence>
<feature type="domain" description="Cadherin" evidence="6">
    <location>
        <begin position="103"/>
        <end position="203"/>
    </location>
</feature>
<keyword evidence="8" id="KW-1185">Reference proteome</keyword>
<dbReference type="SMART" id="SM00191">
    <property type="entry name" value="Int_alpha"/>
    <property type="match status" value="10"/>
</dbReference>
<feature type="domain" description="Cadherin" evidence="6">
    <location>
        <begin position="710"/>
        <end position="812"/>
    </location>
</feature>
<feature type="domain" description="Cadherin" evidence="6">
    <location>
        <begin position="914"/>
        <end position="1016"/>
    </location>
</feature>
<dbReference type="SMART" id="SM00736">
    <property type="entry name" value="CADG"/>
    <property type="match status" value="7"/>
</dbReference>
<dbReference type="Pfam" id="PF01839">
    <property type="entry name" value="FG-GAP"/>
    <property type="match status" value="9"/>
</dbReference>
<evidence type="ECO:0000256" key="1">
    <source>
        <dbReference type="ARBA" id="ARBA00022692"/>
    </source>
</evidence>
<evidence type="ECO:0000313" key="8">
    <source>
        <dbReference type="Proteomes" id="UP000460561"/>
    </source>
</evidence>
<keyword evidence="1" id="KW-0812">Transmembrane</keyword>
<dbReference type="EMBL" id="WTYQ01000009">
    <property type="protein sequence ID" value="MXP27193.1"/>
    <property type="molecule type" value="Genomic_DNA"/>
</dbReference>
<dbReference type="Proteomes" id="UP000460561">
    <property type="component" value="Unassembled WGS sequence"/>
</dbReference>
<dbReference type="Pfam" id="PF17803">
    <property type="entry name" value="Cadherin_4"/>
    <property type="match status" value="1"/>
</dbReference>
<keyword evidence="2" id="KW-0732">Signal</keyword>
<dbReference type="InterPro" id="IPR015919">
    <property type="entry name" value="Cadherin-like_sf"/>
</dbReference>
<dbReference type="PROSITE" id="PS50268">
    <property type="entry name" value="CADHERIN_2"/>
    <property type="match status" value="13"/>
</dbReference>
<dbReference type="GO" id="GO:0008305">
    <property type="term" value="C:integrin complex"/>
    <property type="evidence" value="ECO:0007669"/>
    <property type="project" value="InterPro"/>
</dbReference>
<dbReference type="InterPro" id="IPR028994">
    <property type="entry name" value="Integrin_alpha_N"/>
</dbReference>
<evidence type="ECO:0000256" key="2">
    <source>
        <dbReference type="ARBA" id="ARBA00022729"/>
    </source>
</evidence>
<keyword evidence="3" id="KW-0677">Repeat</keyword>
<feature type="domain" description="Cadherin" evidence="6">
    <location>
        <begin position="420"/>
        <end position="506"/>
    </location>
</feature>
<dbReference type="SMART" id="SM00112">
    <property type="entry name" value="CA"/>
    <property type="match status" value="13"/>
</dbReference>
<evidence type="ECO:0000256" key="4">
    <source>
        <dbReference type="ARBA" id="ARBA00022989"/>
    </source>
</evidence>
<comment type="caution">
    <text evidence="7">The sequence shown here is derived from an EMBL/GenBank/DDBJ whole genome shotgun (WGS) entry which is preliminary data.</text>
</comment>
<keyword evidence="5" id="KW-0325">Glycoprotein</keyword>
<proteinExistence type="predicted"/>
<keyword evidence="4" id="KW-1133">Transmembrane helix</keyword>
<feature type="domain" description="Cadherin" evidence="6">
    <location>
        <begin position="17"/>
        <end position="103"/>
    </location>
</feature>
<feature type="domain" description="Cadherin" evidence="6">
    <location>
        <begin position="305"/>
        <end position="405"/>
    </location>
</feature>
<evidence type="ECO:0000259" key="6">
    <source>
        <dbReference type="PROSITE" id="PS50268"/>
    </source>
</evidence>
<dbReference type="InterPro" id="IPR010221">
    <property type="entry name" value="VCBS_dom"/>
</dbReference>
<dbReference type="InterPro" id="IPR013519">
    <property type="entry name" value="Int_alpha_beta-p"/>
</dbReference>
<dbReference type="InterPro" id="IPR013517">
    <property type="entry name" value="FG-GAP"/>
</dbReference>
<name>A0A845AD74_9SPHN</name>
<evidence type="ECO:0000313" key="7">
    <source>
        <dbReference type="EMBL" id="MXP27193.1"/>
    </source>
</evidence>
<feature type="domain" description="Cadherin" evidence="6">
    <location>
        <begin position="812"/>
        <end position="914"/>
    </location>
</feature>
<dbReference type="GO" id="GO:0007156">
    <property type="term" value="P:homophilic cell adhesion via plasma membrane adhesion molecules"/>
    <property type="evidence" value="ECO:0007669"/>
    <property type="project" value="InterPro"/>
</dbReference>
<evidence type="ECO:0000256" key="3">
    <source>
        <dbReference type="ARBA" id="ARBA00022737"/>
    </source>
</evidence>
<organism evidence="7 8">
    <name type="scientific">Altericroceibacterium indicum</name>
    <dbReference type="NCBI Taxonomy" id="374177"/>
    <lineage>
        <taxon>Bacteria</taxon>
        <taxon>Pseudomonadati</taxon>
        <taxon>Pseudomonadota</taxon>
        <taxon>Alphaproteobacteria</taxon>
        <taxon>Sphingomonadales</taxon>
        <taxon>Erythrobacteraceae</taxon>
        <taxon>Altericroceibacterium</taxon>
    </lineage>
</organism>
<dbReference type="InterPro" id="IPR000413">
    <property type="entry name" value="Integrin_alpha"/>
</dbReference>
<feature type="domain" description="Cadherin" evidence="6">
    <location>
        <begin position="608"/>
        <end position="710"/>
    </location>
</feature>
<protein>
    <recommendedName>
        <fullName evidence="6">Cadherin domain-containing protein</fullName>
    </recommendedName>
</protein>
<dbReference type="SUPFAM" id="SSF69318">
    <property type="entry name" value="Integrin alpha N-terminal domain"/>
    <property type="match status" value="3"/>
</dbReference>
<dbReference type="Pfam" id="PF17963">
    <property type="entry name" value="Big_9"/>
    <property type="match status" value="3"/>
</dbReference>
<dbReference type="SUPFAM" id="SSF49313">
    <property type="entry name" value="Cadherin-like"/>
    <property type="match status" value="11"/>
</dbReference>
<feature type="domain" description="Cadherin" evidence="6">
    <location>
        <begin position="521"/>
        <end position="608"/>
    </location>
</feature>
<dbReference type="NCBIfam" id="TIGR01965">
    <property type="entry name" value="VCBS_repeat"/>
    <property type="match status" value="6"/>
</dbReference>
<dbReference type="PROSITE" id="PS51470">
    <property type="entry name" value="FG_GAP"/>
    <property type="match status" value="8"/>
</dbReference>
<reference evidence="7 8" key="1">
    <citation type="submission" date="2019-12" db="EMBL/GenBank/DDBJ databases">
        <title>Genomic-based taxomic classification of the family Erythrobacteraceae.</title>
        <authorList>
            <person name="Xu L."/>
        </authorList>
    </citation>
    <scope>NUCLEOTIDE SEQUENCE [LARGE SCALE GENOMIC DNA]</scope>
    <source>
        <strain evidence="7 8">DSM 18604</strain>
    </source>
</reference>
<dbReference type="InterPro" id="IPR002126">
    <property type="entry name" value="Cadherin-like_dom"/>
</dbReference>
<dbReference type="PANTHER" id="PTHR24026">
    <property type="entry name" value="FAT ATYPICAL CADHERIN-RELATED"/>
    <property type="match status" value="1"/>
</dbReference>
<dbReference type="CDD" id="cd11304">
    <property type="entry name" value="Cadherin_repeat"/>
    <property type="match status" value="13"/>
</dbReference>
<dbReference type="InterPro" id="IPR006644">
    <property type="entry name" value="Cadg"/>
</dbReference>
<dbReference type="InterPro" id="IPR040853">
    <property type="entry name" value="RapA2_cadherin-like"/>
</dbReference>
<dbReference type="RefSeq" id="WP_211371642.1">
    <property type="nucleotide sequence ID" value="NZ_WTYQ01000009.1"/>
</dbReference>
<gene>
    <name evidence="7" type="ORF">GRI39_14290</name>
</gene>
<feature type="non-terminal residue" evidence="7">
    <location>
        <position position="2246"/>
    </location>
</feature>
<feature type="domain" description="Cadherin" evidence="6">
    <location>
        <begin position="1217"/>
        <end position="1322"/>
    </location>
</feature>
<dbReference type="GO" id="GO:0005509">
    <property type="term" value="F:calcium ion binding"/>
    <property type="evidence" value="ECO:0007669"/>
    <property type="project" value="InterPro"/>
</dbReference>
<dbReference type="PANTHER" id="PTHR24026:SF126">
    <property type="entry name" value="PROTOCADHERIN FAT 4"/>
    <property type="match status" value="1"/>
</dbReference>
<feature type="non-terminal residue" evidence="7">
    <location>
        <position position="1"/>
    </location>
</feature>
<accession>A0A845AD74</accession>
<sequence>APEITSGGSVSLDENTTAVLSVVASDSDGDSLSYAIAGGADGALFTINAAGELSFKAAPDFENPADSDGDNVYDVIVSVSDGVTTTQQSVTVTVNDVNDAPVLTGPSGLSLAENTKTVGTITASDDEGDDLTFSLTGGVDADLFTINATTGALSFKVAPDYEAPGDDDGDNAYQLEVTVSDGTTSTVQQITVSVTDANDAPVITSSNAVTITENRSNVMIASASDVDSGDTLVWSIAGGADKDLFTVDSATGALSFITAPDYEAPSSFDGGNVYAVVLQVSDGNGGVTTQSVNVTVEDANEAPVITSVDNFSITENKLGAFLVEARDDEGQDLTWSIIGGADRTKFSIDADTGAVSFLDKPDYENPSDFDEDGVYSIIVSVSDGTKTTQQNITITVTDENDAPVITSDAALTISEGLTGVDVIRASDDENSPLTWSIVGGADFRLFKIDAETGALSFIEAPDYENPGDFQSDNVYEVTVEVSDEDGATVRQNVSVTVLNTNDAPVITSQAAITMAENLTDVVTVTATDTDVADTLTYALVAGGDAALFTIDESTGELSFITPPDYENPQGSGANANEYVLTVSVSDGTNTVTQDVTVTITDANDPPVITSDAAVTMAENQTAVTTVTATDPEGDNASIVYGIADGADGALFTIDSATGELTFIAPPDFEAPGAAGGGNSYQVIVTVTDGENVTEETLTVTVEDVNEAPVITSDASISLAENESLVTTVTASDEDVADTLTYALVAGGDAALFTIDESTGELSFITPPDYENPQGSGANANEYVLTVSVSDGTNTVTQDVTVTITDANDPPVITSDAAVTMAENQTAVTTVTATDIDDDLANLTYSLVGGADAALFAIDPETGELSFVNAPDFEAFGSAANSNEYTVIVSVSDGTNVTEQTVTITLTDANDAPVITSDADISFAENALDPIQIVAEDEDVGGDTLTYAIIGGADAAAFTIDQATGAISFVTAPDYENPGSSLGTNVYEIIVEVNDGTATVEQTVTITVTDENEAPVITSAADVSLIEAQTEVIQVTAEDPDADSTLTYAIFDGAGAGSDGALFAIDAETGELSFIAPPDFENPADSGANNVYEVTVSVSDGTEVVLQNLTVTITDSNDPPVITSSDAVDVAENQTVVSTVTATDQNDDTITWSIIGGVDADLFTIDEVTGEVSFINPPDYEAPGDDDGDNVYNIIVAASDGLNTTQQALSVTVTPVQDAPVIESTVIDLAENETTVQVEASDADGDVLSYAIAGGADSALFTIDEETGELSFVTAPDFENPGDADTDNIYDLIIEVSDGTDTVQKAISVNVTDVIEGIDTTTLAEIQGFIIKGDEAGDHAGYSVSALGDVNGDGFGDLLVGANDGSDGGLKAGEAYVVFGQTGGFGILSGGRRVLDLTNLTETQGFIIRGDEASDQLGYSVSDAGDVNGDGFADIIVGAYQAGDGGAAYVVFGSGDGFGDLVGVRRVVDLTSLSEAQGFMIEAGNTNDALGFSVSSAGDINGDGYDDVIAGARSAAGEGTGSGEAYVIFGSAAMYGENVSGRKVIDVAALSASEGFVIRGSGDGDRLGASVSSAGDFNGDGYDDLIIGANRGDDSGTDAGTSYIVYGSASGFGTDISGRQVVDVSALTSDLGLVLEGDAGSRSGLTVSGAGDLNGDGQDDVIVGADEGAYVIFGRKNGAGTVTLDSNSRQTINLAGLIAAEGFLLASTGDDKLGYAISSAGDVNGDGFADLIVGTYGADTGGTDSGTAYVLFGSDQGFGTTVGDQQVVDVTALPADQGFAILGDVAGDGLGRSVSSAGDINGDGYDDIVVGAYLGDDGGSDAGEAYVIFGSAEMGAQGEQAAKTLTGTSEADILIGGNGDDIITSGGGADVIRAGAGDDRIVIADANFEDIHGGTGFDVLALDGAGFALDLTTILSGDLLSVEAIDLTGSGDNVLTISGQNLLDISDWRMGGEAYMLVTGDAGDSVVTQGFTFGGTQTYEGVTYNLYERGYANLLVSQDVAVTNAAAGVAAVVDTSILKEHYGFIIQGSAAGDELSYRSMHMAGDLNGDGYDDMVVGANANDDGGADAGAAYVIFGGASGFGALDATGRRVIDLSTPLTATEGFAILGAADSDYLGLSVSLAGDVNADGYDDLIVAAPSNDDGGADAGAAYVIFGKASGFGTIDLGSGLNAADGFKILGAADGDRLGYSVSSAGDVNGDGIDDILLGAFANGGTGSAYVIFGKTSGFGTIDLANSLSAVQGFQITGV</sequence>
<dbReference type="Gene3D" id="2.60.40.60">
    <property type="entry name" value="Cadherins"/>
    <property type="match status" value="13"/>
</dbReference>
<dbReference type="Pfam" id="PF00028">
    <property type="entry name" value="Cadherin"/>
    <property type="match status" value="5"/>
</dbReference>
<dbReference type="Gene3D" id="2.130.10.130">
    <property type="entry name" value="Integrin alpha, N-terminal"/>
    <property type="match status" value="6"/>
</dbReference>
<dbReference type="PRINTS" id="PR01185">
    <property type="entry name" value="INTEGRINA"/>
</dbReference>
<feature type="domain" description="Cadherin" evidence="6">
    <location>
        <begin position="1029"/>
        <end position="1121"/>
    </location>
</feature>
<feature type="domain" description="Cadherin" evidence="6">
    <location>
        <begin position="203"/>
        <end position="305"/>
    </location>
</feature>